<dbReference type="Proteomes" id="UP000188268">
    <property type="component" value="Unassembled WGS sequence"/>
</dbReference>
<protein>
    <submittedName>
        <fullName evidence="2">Uncharacterized protein</fullName>
    </submittedName>
</protein>
<sequence>MKGGTRGNVAYASIHNSWHMYSDQPLRRADHRPFKKLSPSVPTDASTDANKPRRRVSGPPGPSVPVDFVG</sequence>
<name>A0A1R3IAT3_COCAP</name>
<evidence type="ECO:0000256" key="1">
    <source>
        <dbReference type="SAM" id="MobiDB-lite"/>
    </source>
</evidence>
<organism evidence="2 3">
    <name type="scientific">Corchorus capsularis</name>
    <name type="common">Jute</name>
    <dbReference type="NCBI Taxonomy" id="210143"/>
    <lineage>
        <taxon>Eukaryota</taxon>
        <taxon>Viridiplantae</taxon>
        <taxon>Streptophyta</taxon>
        <taxon>Embryophyta</taxon>
        <taxon>Tracheophyta</taxon>
        <taxon>Spermatophyta</taxon>
        <taxon>Magnoliopsida</taxon>
        <taxon>eudicotyledons</taxon>
        <taxon>Gunneridae</taxon>
        <taxon>Pentapetalae</taxon>
        <taxon>rosids</taxon>
        <taxon>malvids</taxon>
        <taxon>Malvales</taxon>
        <taxon>Malvaceae</taxon>
        <taxon>Grewioideae</taxon>
        <taxon>Apeibeae</taxon>
        <taxon>Corchorus</taxon>
    </lineage>
</organism>
<keyword evidence="3" id="KW-1185">Reference proteome</keyword>
<reference evidence="2 3" key="1">
    <citation type="submission" date="2013-09" db="EMBL/GenBank/DDBJ databases">
        <title>Corchorus capsularis genome sequencing.</title>
        <authorList>
            <person name="Alam M."/>
            <person name="Haque M.S."/>
            <person name="Islam M.S."/>
            <person name="Emdad E.M."/>
            <person name="Islam M.M."/>
            <person name="Ahmed B."/>
            <person name="Halim A."/>
            <person name="Hossen Q.M.M."/>
            <person name="Hossain M.Z."/>
            <person name="Ahmed R."/>
            <person name="Khan M.M."/>
            <person name="Islam R."/>
            <person name="Rashid M.M."/>
            <person name="Khan S.A."/>
            <person name="Rahman M.S."/>
            <person name="Alam M."/>
        </authorList>
    </citation>
    <scope>NUCLEOTIDE SEQUENCE [LARGE SCALE GENOMIC DNA]</scope>
    <source>
        <strain evidence="3">cv. CVL-1</strain>
        <tissue evidence="2">Whole seedling</tissue>
    </source>
</reference>
<evidence type="ECO:0000313" key="2">
    <source>
        <dbReference type="EMBL" id="OMO79716.1"/>
    </source>
</evidence>
<proteinExistence type="predicted"/>
<dbReference type="AlphaFoldDB" id="A0A1R3IAT3"/>
<accession>A0A1R3IAT3</accession>
<feature type="compositionally biased region" description="Polar residues" evidence="1">
    <location>
        <begin position="40"/>
        <end position="49"/>
    </location>
</feature>
<gene>
    <name evidence="2" type="ORF">CCACVL1_13456</name>
</gene>
<dbReference type="EMBL" id="AWWV01010360">
    <property type="protein sequence ID" value="OMO79716.1"/>
    <property type="molecule type" value="Genomic_DNA"/>
</dbReference>
<evidence type="ECO:0000313" key="3">
    <source>
        <dbReference type="Proteomes" id="UP000188268"/>
    </source>
</evidence>
<comment type="caution">
    <text evidence="2">The sequence shown here is derived from an EMBL/GenBank/DDBJ whole genome shotgun (WGS) entry which is preliminary data.</text>
</comment>
<dbReference type="Gramene" id="OMO79716">
    <property type="protein sequence ID" value="OMO79716"/>
    <property type="gene ID" value="CCACVL1_13456"/>
</dbReference>
<feature type="region of interest" description="Disordered" evidence="1">
    <location>
        <begin position="20"/>
        <end position="70"/>
    </location>
</feature>